<keyword evidence="2" id="KW-0503">Monooxygenase</keyword>
<reference evidence="2 3" key="1">
    <citation type="submission" date="2019-04" db="EMBL/GenBank/DDBJ databases">
        <authorList>
            <person name="Jiang L."/>
        </authorList>
    </citation>
    <scope>NUCLEOTIDE SEQUENCE [LARGE SCALE GENOMIC DNA]</scope>
    <source>
        <strain evidence="2 3">YIM 131861</strain>
    </source>
</reference>
<dbReference type="Pfam" id="PF03992">
    <property type="entry name" value="ABM"/>
    <property type="match status" value="1"/>
</dbReference>
<dbReference type="OrthoDB" id="1493813at2"/>
<comment type="caution">
    <text evidence="2">The sequence shown here is derived from an EMBL/GenBank/DDBJ whole genome shotgun (WGS) entry which is preliminary data.</text>
</comment>
<organism evidence="2 3">
    <name type="scientific">Orlajensenia flava</name>
    <dbReference type="NCBI Taxonomy" id="2565934"/>
    <lineage>
        <taxon>Bacteria</taxon>
        <taxon>Bacillati</taxon>
        <taxon>Actinomycetota</taxon>
        <taxon>Actinomycetes</taxon>
        <taxon>Micrococcales</taxon>
        <taxon>Microbacteriaceae</taxon>
        <taxon>Orlajensenia</taxon>
    </lineage>
</organism>
<name>A0A4S4FQB2_9MICO</name>
<sequence>MVTLDPAADYYTLINTFAVEPDQAEQLLDELTRATREQFHNQPGFISASLHLDVDRNHVANYAQWRSRADYEAATQNADVKAHMARAAQVAKSFDPIFYELRESIEAD</sequence>
<dbReference type="InterPro" id="IPR007138">
    <property type="entry name" value="ABM_dom"/>
</dbReference>
<dbReference type="SUPFAM" id="SSF54909">
    <property type="entry name" value="Dimeric alpha+beta barrel"/>
    <property type="match status" value="1"/>
</dbReference>
<dbReference type="PROSITE" id="PS51725">
    <property type="entry name" value="ABM"/>
    <property type="match status" value="1"/>
</dbReference>
<dbReference type="Proteomes" id="UP000307380">
    <property type="component" value="Unassembled WGS sequence"/>
</dbReference>
<evidence type="ECO:0000259" key="1">
    <source>
        <dbReference type="PROSITE" id="PS51725"/>
    </source>
</evidence>
<feature type="domain" description="ABM" evidence="1">
    <location>
        <begin position="11"/>
        <end position="101"/>
    </location>
</feature>
<keyword evidence="3" id="KW-1185">Reference proteome</keyword>
<evidence type="ECO:0000313" key="2">
    <source>
        <dbReference type="EMBL" id="THG32518.1"/>
    </source>
</evidence>
<gene>
    <name evidence="2" type="ORF">E6C70_12225</name>
</gene>
<proteinExistence type="predicted"/>
<dbReference type="Gene3D" id="3.30.70.100">
    <property type="match status" value="1"/>
</dbReference>
<evidence type="ECO:0000313" key="3">
    <source>
        <dbReference type="Proteomes" id="UP000307380"/>
    </source>
</evidence>
<dbReference type="RefSeq" id="WP_136424820.1">
    <property type="nucleotide sequence ID" value="NZ_OZ241748.1"/>
</dbReference>
<protein>
    <submittedName>
        <fullName evidence="2">Antibiotic biosynthesis monooxygenase</fullName>
    </submittedName>
</protein>
<keyword evidence="2" id="KW-0560">Oxidoreductase</keyword>
<dbReference type="GO" id="GO:0004497">
    <property type="term" value="F:monooxygenase activity"/>
    <property type="evidence" value="ECO:0007669"/>
    <property type="project" value="UniProtKB-KW"/>
</dbReference>
<dbReference type="EMBL" id="SSSN01000009">
    <property type="protein sequence ID" value="THG32518.1"/>
    <property type="molecule type" value="Genomic_DNA"/>
</dbReference>
<dbReference type="AlphaFoldDB" id="A0A4S4FQB2"/>
<accession>A0A4S4FQB2</accession>
<dbReference type="InterPro" id="IPR011008">
    <property type="entry name" value="Dimeric_a/b-barrel"/>
</dbReference>